<dbReference type="NCBIfam" id="TIGR00035">
    <property type="entry name" value="asp_race"/>
    <property type="match status" value="1"/>
</dbReference>
<evidence type="ECO:0000313" key="4">
    <source>
        <dbReference type="Proteomes" id="UP000494214"/>
    </source>
</evidence>
<dbReference type="InterPro" id="IPR033134">
    <property type="entry name" value="Asp/Glu_racemase_AS_2"/>
</dbReference>
<dbReference type="Gene3D" id="3.40.50.1860">
    <property type="match status" value="2"/>
</dbReference>
<evidence type="ECO:0000256" key="1">
    <source>
        <dbReference type="ARBA" id="ARBA00007847"/>
    </source>
</evidence>
<dbReference type="InterPro" id="IPR015942">
    <property type="entry name" value="Asp/Glu/hydantoin_racemase"/>
</dbReference>
<gene>
    <name evidence="3" type="primary">ygeA</name>
    <name evidence="3" type="ORF">LMG26690_03306</name>
</gene>
<evidence type="ECO:0000256" key="2">
    <source>
        <dbReference type="ARBA" id="ARBA00023235"/>
    </source>
</evidence>
<dbReference type="PANTHER" id="PTHR21198:SF7">
    <property type="entry name" value="ASPARTATE-GLUTAMATE RACEMASE FAMILY"/>
    <property type="match status" value="1"/>
</dbReference>
<evidence type="ECO:0000313" key="3">
    <source>
        <dbReference type="EMBL" id="CAB3712801.1"/>
    </source>
</evidence>
<proteinExistence type="inferred from homology"/>
<dbReference type="InterPro" id="IPR004380">
    <property type="entry name" value="Asp_race"/>
</dbReference>
<name>A0A6S7A5L1_9BURK</name>
<dbReference type="AlphaFoldDB" id="A0A6S7A5L1"/>
<dbReference type="Proteomes" id="UP000494214">
    <property type="component" value="Unassembled WGS sequence"/>
</dbReference>
<dbReference type="PROSITE" id="PS00924">
    <property type="entry name" value="ASP_GLU_RACEMASE_2"/>
    <property type="match status" value="1"/>
</dbReference>
<comment type="similarity">
    <text evidence="1">Belongs to the aspartate/glutamate racemases family.</text>
</comment>
<dbReference type="EMBL" id="CADIJM010000006">
    <property type="protein sequence ID" value="CAB3712801.1"/>
    <property type="molecule type" value="Genomic_DNA"/>
</dbReference>
<dbReference type="PANTHER" id="PTHR21198">
    <property type="entry name" value="GLUTAMATE RACEMASE"/>
    <property type="match status" value="1"/>
</dbReference>
<sequence>MTLQYPNGCHPYNRSRPTCSPPSGYPDPEEGIDWMNATPLHIGIVACSAEGAALCYRTLCAEGAQRMGPHAHPEISLHTHSLADYVACLDARDLDGVAALMLSSADKLARAGADFLICPDNTIHQALDRVVADSPRPWLHIAQEVAAVAAARGYRRIGILGTHWLVDSDVYPADLAARGLDYARPPQDDRLLLGRIIMDELVYGVIKPASVAQLQGIVERLKDDGCDAVVLGCTELPLVLNDGNCALPTLDSTRLLARAALDRALAPAFDVARGGTAP</sequence>
<dbReference type="GO" id="GO:0047689">
    <property type="term" value="F:aspartate racemase activity"/>
    <property type="evidence" value="ECO:0007669"/>
    <property type="project" value="UniProtKB-EC"/>
</dbReference>
<reference evidence="3 4" key="1">
    <citation type="submission" date="2020-04" db="EMBL/GenBank/DDBJ databases">
        <authorList>
            <person name="De Canck E."/>
        </authorList>
    </citation>
    <scope>NUCLEOTIDE SEQUENCE [LARGE SCALE GENOMIC DNA]</scope>
    <source>
        <strain evidence="3 4">LMG 26690</strain>
    </source>
</reference>
<protein>
    <submittedName>
        <fullName evidence="3">L-aspartate/glutamate-specific racemase</fullName>
        <ecNumber evidence="3">5.1.1.13</ecNumber>
    </submittedName>
</protein>
<accession>A0A6S7A5L1</accession>
<dbReference type="SUPFAM" id="SSF53681">
    <property type="entry name" value="Aspartate/glutamate racemase"/>
    <property type="match status" value="2"/>
</dbReference>
<dbReference type="Pfam" id="PF01177">
    <property type="entry name" value="Asp_Glu_race"/>
    <property type="match status" value="1"/>
</dbReference>
<organism evidence="3 4">
    <name type="scientific">Achromobacter animicus</name>
    <dbReference type="NCBI Taxonomy" id="1389935"/>
    <lineage>
        <taxon>Bacteria</taxon>
        <taxon>Pseudomonadati</taxon>
        <taxon>Pseudomonadota</taxon>
        <taxon>Betaproteobacteria</taxon>
        <taxon>Burkholderiales</taxon>
        <taxon>Alcaligenaceae</taxon>
        <taxon>Achromobacter</taxon>
    </lineage>
</organism>
<dbReference type="InterPro" id="IPR001920">
    <property type="entry name" value="Asp/Glu_race"/>
</dbReference>
<keyword evidence="2 3" id="KW-0413">Isomerase</keyword>
<keyword evidence="4" id="KW-1185">Reference proteome</keyword>
<dbReference type="EC" id="5.1.1.13" evidence="3"/>